<dbReference type="EMBL" id="JARBJD010000024">
    <property type="protein sequence ID" value="KAK2960225.1"/>
    <property type="molecule type" value="Genomic_DNA"/>
</dbReference>
<name>A0ABQ9Y916_9EUKA</name>
<protein>
    <submittedName>
        <fullName evidence="1">Uncharacterized protein</fullName>
    </submittedName>
</protein>
<organism evidence="1 2">
    <name type="scientific">Blattamonas nauphoetae</name>
    <dbReference type="NCBI Taxonomy" id="2049346"/>
    <lineage>
        <taxon>Eukaryota</taxon>
        <taxon>Metamonada</taxon>
        <taxon>Preaxostyla</taxon>
        <taxon>Oxymonadida</taxon>
        <taxon>Blattamonas</taxon>
    </lineage>
</organism>
<reference evidence="1 2" key="1">
    <citation type="journal article" date="2022" name="bioRxiv">
        <title>Genomics of Preaxostyla Flagellates Illuminates Evolutionary Transitions and the Path Towards Mitochondrial Loss.</title>
        <authorList>
            <person name="Novak L.V.F."/>
            <person name="Treitli S.C."/>
            <person name="Pyrih J."/>
            <person name="Halakuc P."/>
            <person name="Pipaliya S.V."/>
            <person name="Vacek V."/>
            <person name="Brzon O."/>
            <person name="Soukal P."/>
            <person name="Eme L."/>
            <person name="Dacks J.B."/>
            <person name="Karnkowska A."/>
            <person name="Elias M."/>
            <person name="Hampl V."/>
        </authorList>
    </citation>
    <scope>NUCLEOTIDE SEQUENCE [LARGE SCALE GENOMIC DNA]</scope>
    <source>
        <strain evidence="1">NAU3</strain>
        <tissue evidence="1">Gut</tissue>
    </source>
</reference>
<evidence type="ECO:0000313" key="2">
    <source>
        <dbReference type="Proteomes" id="UP001281761"/>
    </source>
</evidence>
<sequence>MPLRSINSEDFIHDLMQSTSNASLTNFVTSINVLVSSSKQLIIERTLRLLLRLVANSSPQLLLSLITENLIPQIIISLNPLSLSVGDVHEIHARLISIIVSQVRLATPRRLNSLTIEHQHDQQSVHETVLHHLLVPSEAYLRTLCTNRFLFVDGNLSEKFMCLFAQLLQICAYYQPTMDFVLNIPVVLTITSCLPFVEAELSLWFFLDVSNSSLKEWNKARGNVHRLGTTIFRSLRMEGIDDVSEQRLQTDQTGNHGEDVANYSIELNILLGMSIAPFE</sequence>
<accession>A0ABQ9Y916</accession>
<keyword evidence="2" id="KW-1185">Reference proteome</keyword>
<proteinExistence type="predicted"/>
<evidence type="ECO:0000313" key="1">
    <source>
        <dbReference type="EMBL" id="KAK2960225.1"/>
    </source>
</evidence>
<comment type="caution">
    <text evidence="1">The sequence shown here is derived from an EMBL/GenBank/DDBJ whole genome shotgun (WGS) entry which is preliminary data.</text>
</comment>
<dbReference type="Proteomes" id="UP001281761">
    <property type="component" value="Unassembled WGS sequence"/>
</dbReference>
<gene>
    <name evidence="1" type="ORF">BLNAU_4778</name>
</gene>